<sequence>MNASCHHSSWSTLCPRHAKLWIVCKLPFAFVRPMSVIFATKPIVLCAFYVRTLLGGSLLCSYKQTLLLNDSSLVFLFLSWL</sequence>
<dbReference type="Proteomes" id="UP000015105">
    <property type="component" value="Chromosome 3D"/>
</dbReference>
<proteinExistence type="predicted"/>
<reference evidence="1" key="3">
    <citation type="journal article" date="2017" name="Nature">
        <title>Genome sequence of the progenitor of the wheat D genome Aegilops tauschii.</title>
        <authorList>
            <person name="Luo M.C."/>
            <person name="Gu Y.Q."/>
            <person name="Puiu D."/>
            <person name="Wang H."/>
            <person name="Twardziok S.O."/>
            <person name="Deal K.R."/>
            <person name="Huo N."/>
            <person name="Zhu T."/>
            <person name="Wang L."/>
            <person name="Wang Y."/>
            <person name="McGuire P.E."/>
            <person name="Liu S."/>
            <person name="Long H."/>
            <person name="Ramasamy R.K."/>
            <person name="Rodriguez J.C."/>
            <person name="Van S.L."/>
            <person name="Yuan L."/>
            <person name="Wang Z."/>
            <person name="Xia Z."/>
            <person name="Xiao L."/>
            <person name="Anderson O.D."/>
            <person name="Ouyang S."/>
            <person name="Liang Y."/>
            <person name="Zimin A.V."/>
            <person name="Pertea G."/>
            <person name="Qi P."/>
            <person name="Bennetzen J.L."/>
            <person name="Dai X."/>
            <person name="Dawson M.W."/>
            <person name="Muller H.G."/>
            <person name="Kugler K."/>
            <person name="Rivarola-Duarte L."/>
            <person name="Spannagl M."/>
            <person name="Mayer K.F.X."/>
            <person name="Lu F.H."/>
            <person name="Bevan M.W."/>
            <person name="Leroy P."/>
            <person name="Li P."/>
            <person name="You F.M."/>
            <person name="Sun Q."/>
            <person name="Liu Z."/>
            <person name="Lyons E."/>
            <person name="Wicker T."/>
            <person name="Salzberg S.L."/>
            <person name="Devos K.M."/>
            <person name="Dvorak J."/>
        </authorList>
    </citation>
    <scope>NUCLEOTIDE SEQUENCE [LARGE SCALE GENOMIC DNA]</scope>
    <source>
        <strain evidence="1">cv. AL8/78</strain>
    </source>
</reference>
<keyword evidence="2" id="KW-1185">Reference proteome</keyword>
<evidence type="ECO:0000313" key="1">
    <source>
        <dbReference type="EnsemblPlants" id="AET3Gv20251500.41"/>
    </source>
</evidence>
<dbReference type="AlphaFoldDB" id="A0A453E7V9"/>
<reference evidence="1" key="5">
    <citation type="journal article" date="2021" name="G3 (Bethesda)">
        <title>Aegilops tauschii genome assembly Aet v5.0 features greater sequence contiguity and improved annotation.</title>
        <authorList>
            <person name="Wang L."/>
            <person name="Zhu T."/>
            <person name="Rodriguez J.C."/>
            <person name="Deal K.R."/>
            <person name="Dubcovsky J."/>
            <person name="McGuire P.E."/>
            <person name="Lux T."/>
            <person name="Spannagl M."/>
            <person name="Mayer K.F.X."/>
            <person name="Baldrich P."/>
            <person name="Meyers B.C."/>
            <person name="Huo N."/>
            <person name="Gu Y.Q."/>
            <person name="Zhou H."/>
            <person name="Devos K.M."/>
            <person name="Bennetzen J.L."/>
            <person name="Unver T."/>
            <person name="Budak H."/>
            <person name="Gulick P.J."/>
            <person name="Galiba G."/>
            <person name="Kalapos B."/>
            <person name="Nelson D.R."/>
            <person name="Li P."/>
            <person name="You F.M."/>
            <person name="Luo M.C."/>
            <person name="Dvorak J."/>
        </authorList>
    </citation>
    <scope>NUCLEOTIDE SEQUENCE [LARGE SCALE GENOMIC DNA]</scope>
    <source>
        <strain evidence="1">cv. AL8/78</strain>
    </source>
</reference>
<protein>
    <submittedName>
        <fullName evidence="1">Uncharacterized protein</fullName>
    </submittedName>
</protein>
<reference evidence="2" key="2">
    <citation type="journal article" date="2017" name="Nat. Plants">
        <title>The Aegilops tauschii genome reveals multiple impacts of transposons.</title>
        <authorList>
            <person name="Zhao G."/>
            <person name="Zou C."/>
            <person name="Li K."/>
            <person name="Wang K."/>
            <person name="Li T."/>
            <person name="Gao L."/>
            <person name="Zhang X."/>
            <person name="Wang H."/>
            <person name="Yang Z."/>
            <person name="Liu X."/>
            <person name="Jiang W."/>
            <person name="Mao L."/>
            <person name="Kong X."/>
            <person name="Jiao Y."/>
            <person name="Jia J."/>
        </authorList>
    </citation>
    <scope>NUCLEOTIDE SEQUENCE [LARGE SCALE GENOMIC DNA]</scope>
    <source>
        <strain evidence="2">cv. AL8/78</strain>
    </source>
</reference>
<dbReference type="Gramene" id="AET3Gv20251500.41">
    <property type="protein sequence ID" value="AET3Gv20251500.41"/>
    <property type="gene ID" value="AET3Gv20251500"/>
</dbReference>
<organism evidence="1 2">
    <name type="scientific">Aegilops tauschii subsp. strangulata</name>
    <name type="common">Goatgrass</name>
    <dbReference type="NCBI Taxonomy" id="200361"/>
    <lineage>
        <taxon>Eukaryota</taxon>
        <taxon>Viridiplantae</taxon>
        <taxon>Streptophyta</taxon>
        <taxon>Embryophyta</taxon>
        <taxon>Tracheophyta</taxon>
        <taxon>Spermatophyta</taxon>
        <taxon>Magnoliopsida</taxon>
        <taxon>Liliopsida</taxon>
        <taxon>Poales</taxon>
        <taxon>Poaceae</taxon>
        <taxon>BOP clade</taxon>
        <taxon>Pooideae</taxon>
        <taxon>Triticodae</taxon>
        <taxon>Triticeae</taxon>
        <taxon>Triticinae</taxon>
        <taxon>Aegilops</taxon>
    </lineage>
</organism>
<accession>A0A453E7V9</accession>
<reference evidence="2" key="1">
    <citation type="journal article" date="2014" name="Science">
        <title>Ancient hybridizations among the ancestral genomes of bread wheat.</title>
        <authorList>
            <consortium name="International Wheat Genome Sequencing Consortium,"/>
            <person name="Marcussen T."/>
            <person name="Sandve S.R."/>
            <person name="Heier L."/>
            <person name="Spannagl M."/>
            <person name="Pfeifer M."/>
            <person name="Jakobsen K.S."/>
            <person name="Wulff B.B."/>
            <person name="Steuernagel B."/>
            <person name="Mayer K.F."/>
            <person name="Olsen O.A."/>
        </authorList>
    </citation>
    <scope>NUCLEOTIDE SEQUENCE [LARGE SCALE GENOMIC DNA]</scope>
    <source>
        <strain evidence="2">cv. AL8/78</strain>
    </source>
</reference>
<dbReference type="EnsemblPlants" id="AET3Gv20251500.41">
    <property type="protein sequence ID" value="AET3Gv20251500.41"/>
    <property type="gene ID" value="AET3Gv20251500"/>
</dbReference>
<reference evidence="1" key="4">
    <citation type="submission" date="2019-03" db="UniProtKB">
        <authorList>
            <consortium name="EnsemblPlants"/>
        </authorList>
    </citation>
    <scope>IDENTIFICATION</scope>
</reference>
<evidence type="ECO:0000313" key="2">
    <source>
        <dbReference type="Proteomes" id="UP000015105"/>
    </source>
</evidence>
<name>A0A453E7V9_AEGTS</name>